<gene>
    <name evidence="18" type="ORF">chiPu_0012688</name>
</gene>
<feature type="disulfide bond" evidence="10">
    <location>
        <begin position="494"/>
        <end position="514"/>
    </location>
</feature>
<keyword evidence="19" id="KW-1185">Reference proteome</keyword>
<organism evidence="18 19">
    <name type="scientific">Chiloscyllium punctatum</name>
    <name type="common">Brownbanded bambooshark</name>
    <name type="synonym">Hemiscyllium punctatum</name>
    <dbReference type="NCBI Taxonomy" id="137246"/>
    <lineage>
        <taxon>Eukaryota</taxon>
        <taxon>Metazoa</taxon>
        <taxon>Chordata</taxon>
        <taxon>Craniata</taxon>
        <taxon>Vertebrata</taxon>
        <taxon>Chondrichthyes</taxon>
        <taxon>Elasmobranchii</taxon>
        <taxon>Galeomorphii</taxon>
        <taxon>Galeoidea</taxon>
        <taxon>Orectolobiformes</taxon>
        <taxon>Hemiscylliidae</taxon>
        <taxon>Chiloscyllium</taxon>
    </lineage>
</organism>
<dbReference type="Pfam" id="PF00200">
    <property type="entry name" value="Disintegrin"/>
    <property type="match status" value="1"/>
</dbReference>
<dbReference type="SMART" id="SM00050">
    <property type="entry name" value="DISIN"/>
    <property type="match status" value="1"/>
</dbReference>
<keyword evidence="4 14" id="KW-0732">Signal</keyword>
<keyword evidence="5 13" id="KW-1133">Transmembrane helix</keyword>
<dbReference type="PROSITE" id="PS50215">
    <property type="entry name" value="ADAM_MEPRO"/>
    <property type="match status" value="1"/>
</dbReference>
<dbReference type="PANTHER" id="PTHR11905">
    <property type="entry name" value="ADAM A DISINTEGRIN AND METALLOPROTEASE DOMAIN"/>
    <property type="match status" value="1"/>
</dbReference>
<evidence type="ECO:0000256" key="6">
    <source>
        <dbReference type="ARBA" id="ARBA00023136"/>
    </source>
</evidence>
<dbReference type="Proteomes" id="UP000287033">
    <property type="component" value="Unassembled WGS sequence"/>
</dbReference>
<feature type="domain" description="EGF-like" evidence="15">
    <location>
        <begin position="664"/>
        <end position="701"/>
    </location>
</feature>
<feature type="domain" description="Disintegrin" evidence="16">
    <location>
        <begin position="435"/>
        <end position="522"/>
    </location>
</feature>
<evidence type="ECO:0000259" key="15">
    <source>
        <dbReference type="PROSITE" id="PS50026"/>
    </source>
</evidence>
<dbReference type="Pfam" id="PF01562">
    <property type="entry name" value="Pep_M12B_propep"/>
    <property type="match status" value="1"/>
</dbReference>
<accession>A0A401SUZ1</accession>
<dbReference type="SUPFAM" id="SSF57552">
    <property type="entry name" value="Blood coagulation inhibitor (disintegrin)"/>
    <property type="match status" value="1"/>
</dbReference>
<comment type="caution">
    <text evidence="18">The sequence shown here is derived from an EMBL/GenBank/DDBJ whole genome shotgun (WGS) entry which is preliminary data.</text>
</comment>
<dbReference type="EMBL" id="BEZZ01000578">
    <property type="protein sequence ID" value="GCC34215.1"/>
    <property type="molecule type" value="Genomic_DNA"/>
</dbReference>
<dbReference type="InterPro" id="IPR024079">
    <property type="entry name" value="MetalloPept_cat_dom_sf"/>
</dbReference>
<dbReference type="GO" id="GO:0012505">
    <property type="term" value="C:endomembrane system"/>
    <property type="evidence" value="ECO:0007669"/>
    <property type="project" value="UniProtKB-SubCell"/>
</dbReference>
<dbReference type="OrthoDB" id="5951731at2759"/>
<dbReference type="PROSITE" id="PS00427">
    <property type="entry name" value="DISINTEGRIN_1"/>
    <property type="match status" value="1"/>
</dbReference>
<evidence type="ECO:0000256" key="9">
    <source>
        <dbReference type="ARBA" id="ARBA00046288"/>
    </source>
</evidence>
<evidence type="ECO:0000256" key="13">
    <source>
        <dbReference type="SAM" id="Phobius"/>
    </source>
</evidence>
<dbReference type="AlphaFoldDB" id="A0A401SUZ1"/>
<dbReference type="GO" id="GO:0006508">
    <property type="term" value="P:proteolysis"/>
    <property type="evidence" value="ECO:0007669"/>
    <property type="project" value="InterPro"/>
</dbReference>
<evidence type="ECO:0000256" key="3">
    <source>
        <dbReference type="ARBA" id="ARBA00022692"/>
    </source>
</evidence>
<dbReference type="InterPro" id="IPR034027">
    <property type="entry name" value="Reprolysin_adamalysin"/>
</dbReference>
<comment type="subcellular location">
    <subcellularLocation>
        <location evidence="9">Endomembrane system</location>
        <topology evidence="9">Single-pass type I membrane protein</topology>
    </subcellularLocation>
</comment>
<feature type="signal peptide" evidence="14">
    <location>
        <begin position="1"/>
        <end position="24"/>
    </location>
</feature>
<dbReference type="PROSITE" id="PS50026">
    <property type="entry name" value="EGF_3"/>
    <property type="match status" value="1"/>
</dbReference>
<dbReference type="PROSITE" id="PS00022">
    <property type="entry name" value="EGF_1"/>
    <property type="match status" value="1"/>
</dbReference>
<evidence type="ECO:0000256" key="8">
    <source>
        <dbReference type="ARBA" id="ARBA00023180"/>
    </source>
</evidence>
<dbReference type="SMART" id="SM00608">
    <property type="entry name" value="ACR"/>
    <property type="match status" value="1"/>
</dbReference>
<feature type="chain" id="PRO_5019276994" description="Disintegrin and metalloproteinase domain-containing protein 11" evidence="14">
    <location>
        <begin position="25"/>
        <end position="751"/>
    </location>
</feature>
<dbReference type="SUPFAM" id="SSF55486">
    <property type="entry name" value="Metalloproteases ('zincins'), catalytic domain"/>
    <property type="match status" value="1"/>
</dbReference>
<dbReference type="Gene3D" id="2.10.25.10">
    <property type="entry name" value="Laminin"/>
    <property type="match status" value="1"/>
</dbReference>
<dbReference type="PANTHER" id="PTHR11905:SF114">
    <property type="entry name" value="DISINTEGRIN AND METALLOPROTEINASE DOMAIN-CONTAINING PROTEIN 11"/>
    <property type="match status" value="1"/>
</dbReference>
<dbReference type="OMA" id="GAETHRY"/>
<dbReference type="InterPro" id="IPR001762">
    <property type="entry name" value="Disintegrin_dom"/>
</dbReference>
<evidence type="ECO:0000256" key="7">
    <source>
        <dbReference type="ARBA" id="ARBA00023157"/>
    </source>
</evidence>
<evidence type="ECO:0000256" key="5">
    <source>
        <dbReference type="ARBA" id="ARBA00022989"/>
    </source>
</evidence>
<feature type="disulfide bond" evidence="11">
    <location>
        <begin position="691"/>
        <end position="700"/>
    </location>
</feature>
<protein>
    <recommendedName>
        <fullName evidence="20">Disintegrin and metalloproteinase domain-containing protein 11</fullName>
    </recommendedName>
</protein>
<dbReference type="InterPro" id="IPR002870">
    <property type="entry name" value="Peptidase_M12B_N"/>
</dbReference>
<evidence type="ECO:0000259" key="16">
    <source>
        <dbReference type="PROSITE" id="PS50214"/>
    </source>
</evidence>
<feature type="domain" description="Peptidase M12B" evidence="17">
    <location>
        <begin position="230"/>
        <end position="429"/>
    </location>
</feature>
<feature type="transmembrane region" description="Helical" evidence="13">
    <location>
        <begin position="727"/>
        <end position="750"/>
    </location>
</feature>
<dbReference type="GO" id="GO:0004222">
    <property type="term" value="F:metalloendopeptidase activity"/>
    <property type="evidence" value="ECO:0007669"/>
    <property type="project" value="InterPro"/>
</dbReference>
<dbReference type="InterPro" id="IPR018358">
    <property type="entry name" value="Disintegrin_CS"/>
</dbReference>
<evidence type="ECO:0000313" key="18">
    <source>
        <dbReference type="EMBL" id="GCC34215.1"/>
    </source>
</evidence>
<dbReference type="FunFam" id="3.40.390.10:FF:000014">
    <property type="entry name" value="disintegrin and metalloproteinase domain-containing protein 11"/>
    <property type="match status" value="1"/>
</dbReference>
<evidence type="ECO:0000256" key="12">
    <source>
        <dbReference type="SAM" id="MobiDB-lite"/>
    </source>
</evidence>
<evidence type="ECO:0000256" key="10">
    <source>
        <dbReference type="PROSITE-ProRule" id="PRU00068"/>
    </source>
</evidence>
<evidence type="ECO:0000256" key="1">
    <source>
        <dbReference type="ARBA" id="ARBA00022536"/>
    </source>
</evidence>
<keyword evidence="3 13" id="KW-0812">Transmembrane</keyword>
<dbReference type="CDD" id="cd04269">
    <property type="entry name" value="ZnMc_adamalysin_II_like"/>
    <property type="match status" value="1"/>
</dbReference>
<dbReference type="Gene3D" id="4.10.70.10">
    <property type="entry name" value="Disintegrin domain"/>
    <property type="match status" value="1"/>
</dbReference>
<keyword evidence="2" id="KW-0165">Cleavage on pair of basic residues</keyword>
<dbReference type="InterPro" id="IPR036436">
    <property type="entry name" value="Disintegrin_dom_sf"/>
</dbReference>
<evidence type="ECO:0000313" key="19">
    <source>
        <dbReference type="Proteomes" id="UP000287033"/>
    </source>
</evidence>
<evidence type="ECO:0000256" key="11">
    <source>
        <dbReference type="PROSITE-ProRule" id="PRU00076"/>
    </source>
</evidence>
<dbReference type="InterPro" id="IPR000742">
    <property type="entry name" value="EGF"/>
</dbReference>
<sequence length="751" mass="83138">MTFVPSWIFVVITYLTCPTGFIKAELQAGKERWNVRSVLQETTKPQRLIHSVHSGKEIKHNRLNTRVRNNSTASHFVHLAQASFLIEVFGSSFILDLDLNHELLSAHYVERHFGDEGKTTQGSEHCYYHGNIRGNPNSFVAMSTCHGLSGVFNDGNFTYVIEVMHGKTDQHDQQPHIIYRSPGFEIPVGCTSSGCFTNANMQQNSPPEVPRTRTKRQVHRGPHTVLRETKYIELMLVNDYTLFTKRHYSASLTSNFAKSVVNLADAIFKEQLNTRVVLVAMETWASGDKIDINENPLVTLRDFMKYRRSSVRENSDAFHMLSGRTFECSHSATAYIGGMCSLSKAGGINEYGNLGTMAVALVQSLGQNLGMMWNKHHAGASECWCPDAWSGCIMDDMGYYFPQKFSRCSTNEYRQFLQAGGGTCLFNKPQKLIDPQECGNGFVETGEECDCGSETECDKVGGKCCKKCTLTHNAMCSNGLCCRNCQYEPRGVICRQAVNECDIAETCPGDSSQCPGNVHKLDGYYCDNEQGRCYGGRCQTRDKQCSYIWGRNSADRFCYEKLNVEGTEKGNCGKDGQSWLQCSKQDVLCGYLFCSNITQPPRRGELNGDITSMVLYHQNKYIDCRGGHVVLDDGTSLGYVEDGTACGPNMMCLDRKCLSIQAFNLSTCPQSSSGEVCFNHGICSNEAKCICVRDWTGKDCSVFDPYLEPTPAGSTDGQYKGPSGTNIIIGSIAGAILVAAIVLGGTGWGFK</sequence>
<dbReference type="PRINTS" id="PR00289">
    <property type="entry name" value="DISINTEGRIN"/>
</dbReference>
<comment type="caution">
    <text evidence="11">Lacks conserved residue(s) required for the propagation of feature annotation.</text>
</comment>
<keyword evidence="1 11" id="KW-0245">EGF-like domain</keyword>
<evidence type="ECO:0000256" key="2">
    <source>
        <dbReference type="ARBA" id="ARBA00022685"/>
    </source>
</evidence>
<dbReference type="Pfam" id="PF08516">
    <property type="entry name" value="ADAM_CR"/>
    <property type="match status" value="1"/>
</dbReference>
<evidence type="ECO:0000259" key="17">
    <source>
        <dbReference type="PROSITE" id="PS50215"/>
    </source>
</evidence>
<dbReference type="FunFam" id="4.10.70.10:FF:000001">
    <property type="entry name" value="Disintegrin and metalloproteinase domain-containing protein 22"/>
    <property type="match status" value="1"/>
</dbReference>
<evidence type="ECO:0000256" key="14">
    <source>
        <dbReference type="SAM" id="SignalP"/>
    </source>
</evidence>
<keyword evidence="8" id="KW-0325">Glycoprotein</keyword>
<dbReference type="STRING" id="137246.A0A401SUZ1"/>
<dbReference type="InterPro" id="IPR001590">
    <property type="entry name" value="Peptidase_M12B"/>
</dbReference>
<evidence type="ECO:0000256" key="4">
    <source>
        <dbReference type="ARBA" id="ARBA00022729"/>
    </source>
</evidence>
<keyword evidence="6 13" id="KW-0472">Membrane</keyword>
<proteinExistence type="predicted"/>
<dbReference type="Pfam" id="PF01421">
    <property type="entry name" value="Reprolysin"/>
    <property type="match status" value="1"/>
</dbReference>
<evidence type="ECO:0008006" key="20">
    <source>
        <dbReference type="Google" id="ProtNLM"/>
    </source>
</evidence>
<reference evidence="18 19" key="1">
    <citation type="journal article" date="2018" name="Nat. Ecol. Evol.">
        <title>Shark genomes provide insights into elasmobranch evolution and the origin of vertebrates.</title>
        <authorList>
            <person name="Hara Y"/>
            <person name="Yamaguchi K"/>
            <person name="Onimaru K"/>
            <person name="Kadota M"/>
            <person name="Koyanagi M"/>
            <person name="Keeley SD"/>
            <person name="Tatsumi K"/>
            <person name="Tanaka K"/>
            <person name="Motone F"/>
            <person name="Kageyama Y"/>
            <person name="Nozu R"/>
            <person name="Adachi N"/>
            <person name="Nishimura O"/>
            <person name="Nakagawa R"/>
            <person name="Tanegashima C"/>
            <person name="Kiyatake I"/>
            <person name="Matsumoto R"/>
            <person name="Murakumo K"/>
            <person name="Nishida K"/>
            <person name="Terakita A"/>
            <person name="Kuratani S"/>
            <person name="Sato K"/>
            <person name="Hyodo S Kuraku.S."/>
        </authorList>
    </citation>
    <scope>NUCLEOTIDE SEQUENCE [LARGE SCALE GENOMIC DNA]</scope>
</reference>
<dbReference type="Gene3D" id="3.40.390.10">
    <property type="entry name" value="Collagenase (Catalytic Domain)"/>
    <property type="match status" value="1"/>
</dbReference>
<dbReference type="PROSITE" id="PS50214">
    <property type="entry name" value="DISINTEGRIN_2"/>
    <property type="match status" value="1"/>
</dbReference>
<feature type="region of interest" description="Disordered" evidence="12">
    <location>
        <begin position="201"/>
        <end position="220"/>
    </location>
</feature>
<keyword evidence="7 11" id="KW-1015">Disulfide bond</keyword>
<name>A0A401SUZ1_CHIPU</name>
<dbReference type="InterPro" id="IPR006586">
    <property type="entry name" value="ADAM_Cys-rich"/>
</dbReference>